<feature type="compositionally biased region" description="Polar residues" evidence="3">
    <location>
        <begin position="168"/>
        <end position="186"/>
    </location>
</feature>
<dbReference type="EMBL" id="JAUIRO010000001">
    <property type="protein sequence ID" value="KAK0733245.1"/>
    <property type="molecule type" value="Genomic_DNA"/>
</dbReference>
<evidence type="ECO:0000313" key="6">
    <source>
        <dbReference type="Proteomes" id="UP001172101"/>
    </source>
</evidence>
<dbReference type="InterPro" id="IPR036338">
    <property type="entry name" value="Aha1"/>
</dbReference>
<dbReference type="InterPro" id="IPR023393">
    <property type="entry name" value="START-like_dom_sf"/>
</dbReference>
<protein>
    <submittedName>
        <fullName evidence="5">Chaperone binding protein</fullName>
    </submittedName>
</protein>
<dbReference type="PROSITE" id="PS50263">
    <property type="entry name" value="CN_HYDROLASE"/>
    <property type="match status" value="1"/>
</dbReference>
<dbReference type="GO" id="GO:0051087">
    <property type="term" value="F:protein-folding chaperone binding"/>
    <property type="evidence" value="ECO:0007669"/>
    <property type="project" value="InterPro"/>
</dbReference>
<dbReference type="Pfam" id="PF00795">
    <property type="entry name" value="CN_hydrolase"/>
    <property type="match status" value="1"/>
</dbReference>
<evidence type="ECO:0000256" key="3">
    <source>
        <dbReference type="SAM" id="MobiDB-lite"/>
    </source>
</evidence>
<dbReference type="SUPFAM" id="SSF55961">
    <property type="entry name" value="Bet v1-like"/>
    <property type="match status" value="1"/>
</dbReference>
<dbReference type="SMART" id="SM01000">
    <property type="entry name" value="Aha1_N"/>
    <property type="match status" value="1"/>
</dbReference>
<reference evidence="5" key="1">
    <citation type="submission" date="2023-06" db="EMBL/GenBank/DDBJ databases">
        <title>Genome-scale phylogeny and comparative genomics of the fungal order Sordariales.</title>
        <authorList>
            <consortium name="Lawrence Berkeley National Laboratory"/>
            <person name="Hensen N."/>
            <person name="Bonometti L."/>
            <person name="Westerberg I."/>
            <person name="Brannstrom I.O."/>
            <person name="Guillou S."/>
            <person name="Cros-Aarteil S."/>
            <person name="Calhoun S."/>
            <person name="Haridas S."/>
            <person name="Kuo A."/>
            <person name="Mondo S."/>
            <person name="Pangilinan J."/>
            <person name="Riley R."/>
            <person name="LaButti K."/>
            <person name="Andreopoulos B."/>
            <person name="Lipzen A."/>
            <person name="Chen C."/>
            <person name="Yanf M."/>
            <person name="Daum C."/>
            <person name="Ng V."/>
            <person name="Clum A."/>
            <person name="Steindorff A."/>
            <person name="Ohm R."/>
            <person name="Martin F."/>
            <person name="Silar P."/>
            <person name="Natvig D."/>
            <person name="Lalanne C."/>
            <person name="Gautier V."/>
            <person name="Ament-velasquez S.L."/>
            <person name="Kruys A."/>
            <person name="Hutchinson M.I."/>
            <person name="Powell A.J."/>
            <person name="Barry K."/>
            <person name="Miller A.N."/>
            <person name="Grigoriev I.V."/>
            <person name="Debuchy R."/>
            <person name="Gladieux P."/>
            <person name="Thoren M.H."/>
            <person name="Johannesson H."/>
        </authorList>
    </citation>
    <scope>NUCLEOTIDE SEQUENCE</scope>
    <source>
        <strain evidence="5">SMH2392-1A</strain>
    </source>
</reference>
<dbReference type="Gene3D" id="3.60.110.10">
    <property type="entry name" value="Carbon-nitrogen hydrolase"/>
    <property type="match status" value="1"/>
</dbReference>
<keyword evidence="2" id="KW-0378">Hydrolase</keyword>
<gene>
    <name evidence="5" type="ORF">B0T26DRAFT_669666</name>
</gene>
<keyword evidence="6" id="KW-1185">Reference proteome</keyword>
<comment type="caution">
    <text evidence="5">The sequence shown here is derived from an EMBL/GenBank/DDBJ whole genome shotgun (WGS) entry which is preliminary data.</text>
</comment>
<feature type="region of interest" description="Disordered" evidence="3">
    <location>
        <begin position="420"/>
        <end position="443"/>
    </location>
</feature>
<dbReference type="GO" id="GO:0016811">
    <property type="term" value="F:hydrolase activity, acting on carbon-nitrogen (but not peptide) bonds, in linear amides"/>
    <property type="evidence" value="ECO:0007669"/>
    <property type="project" value="TreeGrafter"/>
</dbReference>
<dbReference type="InterPro" id="IPR015310">
    <property type="entry name" value="AHSA1-like_N"/>
</dbReference>
<feature type="compositionally biased region" description="Polar residues" evidence="3">
    <location>
        <begin position="152"/>
        <end position="161"/>
    </location>
</feature>
<dbReference type="Proteomes" id="UP001172101">
    <property type="component" value="Unassembled WGS sequence"/>
</dbReference>
<name>A0AA40BFF4_9PEZI</name>
<dbReference type="PANTHER" id="PTHR43674">
    <property type="entry name" value="NITRILASE C965.09-RELATED"/>
    <property type="match status" value="1"/>
</dbReference>
<feature type="region of interest" description="Disordered" evidence="3">
    <location>
        <begin position="147"/>
        <end position="186"/>
    </location>
</feature>
<dbReference type="CDD" id="cd08892">
    <property type="entry name" value="SRPBCC_Aha1"/>
    <property type="match status" value="1"/>
</dbReference>
<comment type="similarity">
    <text evidence="1">Belongs to the AHA1 family.</text>
</comment>
<dbReference type="GO" id="GO:0001671">
    <property type="term" value="F:ATPase activator activity"/>
    <property type="evidence" value="ECO:0007669"/>
    <property type="project" value="InterPro"/>
</dbReference>
<dbReference type="InterPro" id="IPR013538">
    <property type="entry name" value="ASHA1/2-like_C"/>
</dbReference>
<dbReference type="GeneID" id="85322358"/>
<sequence>MVLHNPNNWHWVNKDASEWAKQWLSDNLTIIEAKDGDVTAKISKVISMDGDVDVAQRKGKVITIFDVKLTLEYTGSTADESEVSGTITVPELSHELSEDEFVFEIDIYSDAKEKQPVKDLVRSKIVPQLRSQFLKLMPALVAEHGKDIQHAPGSNPSSGFSTPKLHVPTSSAKAPTPATQTNSGSIVNTTTVTDNEEFRTTAAELYQTFTDPQRIAAFTRAPPKVFEGAKQGGKFELFGGNVSGEYLELGEPTKIVQSWRLNQWPQGHYSKLKIEFDQNDVDSVTIMRVEWTGVPVGQEDVTKRNWLEYYVRSIKQTFGTVFVQYIMAPKYKIALIQLQPKDIDVKGNFIKAESYIRKAAAQGADLALLPEYHLTSWCPEHPDFVSASAESAAYLARYQALATELNINIVPGTICMPNPPRGDGSAAGEEGRGGGGGGGGSSVVVKLPDGTPTELWNMAYWISAGTGAIAGSYQKKNLWHAERPHLTAGYAAPHRAFDTPLRRADGTSVRAGLLVCWDLSFPEAFRALVADGADLVVVVSWWTMDETSGPMLALNPASERVFLEAAVVARACENTCAVAFCNSGGLSQVAMPIVGPGGGAVAGVDTEEMRVVEVDLDVLRVAEDWYKIRSDLHSPGWHYGYTLYKDKDGVEGDGKGDAVA</sequence>
<evidence type="ECO:0000256" key="2">
    <source>
        <dbReference type="ARBA" id="ARBA00022801"/>
    </source>
</evidence>
<evidence type="ECO:0000313" key="5">
    <source>
        <dbReference type="EMBL" id="KAK0733245.1"/>
    </source>
</evidence>
<dbReference type="SUPFAM" id="SSF56317">
    <property type="entry name" value="Carbon-nitrogen hydrolase"/>
    <property type="match status" value="1"/>
</dbReference>
<evidence type="ECO:0000259" key="4">
    <source>
        <dbReference type="PROSITE" id="PS50263"/>
    </source>
</evidence>
<dbReference type="Gene3D" id="3.30.530.20">
    <property type="match status" value="1"/>
</dbReference>
<dbReference type="InterPro" id="IPR003010">
    <property type="entry name" value="C-N_Hydrolase"/>
</dbReference>
<dbReference type="SUPFAM" id="SSF103111">
    <property type="entry name" value="Activator of Hsp90 ATPase, Aha1"/>
    <property type="match status" value="1"/>
</dbReference>
<dbReference type="RefSeq" id="XP_060302122.1">
    <property type="nucleotide sequence ID" value="XM_060439088.1"/>
</dbReference>
<feature type="domain" description="CN hydrolase" evidence="4">
    <location>
        <begin position="331"/>
        <end position="618"/>
    </location>
</feature>
<accession>A0AA40BFF4</accession>
<evidence type="ECO:0000256" key="1">
    <source>
        <dbReference type="ARBA" id="ARBA00006817"/>
    </source>
</evidence>
<organism evidence="5 6">
    <name type="scientific">Lasiosphaeria miniovina</name>
    <dbReference type="NCBI Taxonomy" id="1954250"/>
    <lineage>
        <taxon>Eukaryota</taxon>
        <taxon>Fungi</taxon>
        <taxon>Dikarya</taxon>
        <taxon>Ascomycota</taxon>
        <taxon>Pezizomycotina</taxon>
        <taxon>Sordariomycetes</taxon>
        <taxon>Sordariomycetidae</taxon>
        <taxon>Sordariales</taxon>
        <taxon>Lasiosphaeriaceae</taxon>
        <taxon>Lasiosphaeria</taxon>
    </lineage>
</organism>
<dbReference type="InterPro" id="IPR036526">
    <property type="entry name" value="C-N_Hydrolase_sf"/>
</dbReference>
<dbReference type="PANTHER" id="PTHR43674:SF16">
    <property type="entry name" value="CARBON-NITROGEN FAMILY, PUTATIVE (AFU_ORTHOLOGUE AFUA_5G02350)-RELATED"/>
    <property type="match status" value="1"/>
</dbReference>
<dbReference type="Pfam" id="PF09229">
    <property type="entry name" value="Aha1_N"/>
    <property type="match status" value="1"/>
</dbReference>
<proteinExistence type="inferred from homology"/>
<dbReference type="AlphaFoldDB" id="A0AA40BFF4"/>
<dbReference type="CDD" id="cd07197">
    <property type="entry name" value="nitrilase"/>
    <property type="match status" value="1"/>
</dbReference>
<dbReference type="Gene3D" id="3.15.10.20">
    <property type="entry name" value="Activator of Hsp90 ATPase Aha1, N-terminal domain"/>
    <property type="match status" value="1"/>
</dbReference>
<dbReference type="Pfam" id="PF08327">
    <property type="entry name" value="AHSA1"/>
    <property type="match status" value="1"/>
</dbReference>
<dbReference type="InterPro" id="IPR050345">
    <property type="entry name" value="Aliph_Amidase/BUP"/>
</dbReference>